<dbReference type="InterPro" id="IPR011063">
    <property type="entry name" value="TilS/TtcA_N"/>
</dbReference>
<dbReference type="PANTHER" id="PTHR43033:SF1">
    <property type="entry name" value="TRNA(ILE)-LYSIDINE SYNTHASE-RELATED"/>
    <property type="match status" value="1"/>
</dbReference>
<dbReference type="OrthoDB" id="434144at2759"/>
<protein>
    <recommendedName>
        <fullName evidence="1">tRNA(Ile)-lysidine synthetase</fullName>
        <ecNumber evidence="1">6.3.4.19</ecNumber>
    </recommendedName>
</protein>
<dbReference type="GO" id="GO:0008033">
    <property type="term" value="P:tRNA processing"/>
    <property type="evidence" value="ECO:0007669"/>
    <property type="project" value="UniProtKB-KW"/>
</dbReference>
<reference evidence="10" key="1">
    <citation type="journal article" date="2015" name="PLoS Genet.">
        <title>The dynamic genome and transcriptome of the human fungal pathogen Blastomyces and close relative Emmonsia.</title>
        <authorList>
            <person name="Munoz J.F."/>
            <person name="Gauthier G.M."/>
            <person name="Desjardins C.A."/>
            <person name="Gallo J.E."/>
            <person name="Holder J."/>
            <person name="Sullivan T.D."/>
            <person name="Marty A.J."/>
            <person name="Carmen J.C."/>
            <person name="Chen Z."/>
            <person name="Ding L."/>
            <person name="Gujja S."/>
            <person name="Magrini V."/>
            <person name="Misas E."/>
            <person name="Mitreva M."/>
            <person name="Priest M."/>
            <person name="Saif S."/>
            <person name="Whiston E.A."/>
            <person name="Young S."/>
            <person name="Zeng Q."/>
            <person name="Goldman W.E."/>
            <person name="Mardis E.R."/>
            <person name="Taylor J.W."/>
            <person name="McEwen J.G."/>
            <person name="Clay O.K."/>
            <person name="Klein B.S."/>
            <person name="Cuomo C.A."/>
        </authorList>
    </citation>
    <scope>NUCLEOTIDE SEQUENCE [LARGE SCALE GENOMIC DNA]</scope>
    <source>
        <strain evidence="10">UAMH 3008</strain>
    </source>
</reference>
<dbReference type="HAMAP" id="MF_01161">
    <property type="entry name" value="tRNA_Ile_lys_synt"/>
    <property type="match status" value="1"/>
</dbReference>
<evidence type="ECO:0000259" key="8">
    <source>
        <dbReference type="Pfam" id="PF01171"/>
    </source>
</evidence>
<keyword evidence="5" id="KW-0067">ATP-binding</keyword>
<dbReference type="CDD" id="cd01992">
    <property type="entry name" value="TilS_N"/>
    <property type="match status" value="1"/>
</dbReference>
<gene>
    <name evidence="9" type="ORF">EMCG_06437</name>
</gene>
<keyword evidence="4" id="KW-0547">Nucleotide-binding</keyword>
<dbReference type="InterPro" id="IPR014729">
    <property type="entry name" value="Rossmann-like_a/b/a_fold"/>
</dbReference>
<evidence type="ECO:0000313" key="9">
    <source>
        <dbReference type="EMBL" id="KKZ67908.1"/>
    </source>
</evidence>
<dbReference type="EMBL" id="LCZI01000179">
    <property type="protein sequence ID" value="KKZ67908.1"/>
    <property type="molecule type" value="Genomic_DNA"/>
</dbReference>
<evidence type="ECO:0000256" key="5">
    <source>
        <dbReference type="ARBA" id="ARBA00022840"/>
    </source>
</evidence>
<dbReference type="SUPFAM" id="SSF52402">
    <property type="entry name" value="Adenine nucleotide alpha hydrolases-like"/>
    <property type="match status" value="1"/>
</dbReference>
<keyword evidence="2" id="KW-0436">Ligase</keyword>
<evidence type="ECO:0000256" key="7">
    <source>
        <dbReference type="SAM" id="MobiDB-lite"/>
    </source>
</evidence>
<dbReference type="Proteomes" id="UP000034164">
    <property type="component" value="Unassembled WGS sequence"/>
</dbReference>
<dbReference type="InterPro" id="IPR012795">
    <property type="entry name" value="tRNA_Ile_lys_synt_N"/>
</dbReference>
<comment type="caution">
    <text evidence="9">The sequence shown here is derived from an EMBL/GenBank/DDBJ whole genome shotgun (WGS) entry which is preliminary data.</text>
</comment>
<evidence type="ECO:0000256" key="6">
    <source>
        <dbReference type="ARBA" id="ARBA00048539"/>
    </source>
</evidence>
<proteinExistence type="inferred from homology"/>
<accession>A0A0G2IBM8</accession>
<dbReference type="PANTHER" id="PTHR43033">
    <property type="entry name" value="TRNA(ILE)-LYSIDINE SYNTHASE-RELATED"/>
    <property type="match status" value="1"/>
</dbReference>
<feature type="compositionally biased region" description="Basic and acidic residues" evidence="7">
    <location>
        <begin position="227"/>
        <end position="239"/>
    </location>
</feature>
<evidence type="ECO:0000256" key="4">
    <source>
        <dbReference type="ARBA" id="ARBA00022741"/>
    </source>
</evidence>
<evidence type="ECO:0000256" key="1">
    <source>
        <dbReference type="ARBA" id="ARBA00013267"/>
    </source>
</evidence>
<dbReference type="GO" id="GO:0005524">
    <property type="term" value="F:ATP binding"/>
    <property type="evidence" value="ECO:0007669"/>
    <property type="project" value="UniProtKB-KW"/>
</dbReference>
<dbReference type="VEuPathDB" id="FungiDB:EMCG_06437"/>
<feature type="domain" description="tRNA(Ile)-lysidine/2-thiocytidine synthase N-terminal" evidence="8">
    <location>
        <begin position="42"/>
        <end position="179"/>
    </location>
</feature>
<dbReference type="EC" id="6.3.4.19" evidence="1"/>
<organism evidence="9 10">
    <name type="scientific">[Emmonsia] crescens</name>
    <dbReference type="NCBI Taxonomy" id="73230"/>
    <lineage>
        <taxon>Eukaryota</taxon>
        <taxon>Fungi</taxon>
        <taxon>Dikarya</taxon>
        <taxon>Ascomycota</taxon>
        <taxon>Pezizomycotina</taxon>
        <taxon>Eurotiomycetes</taxon>
        <taxon>Eurotiomycetidae</taxon>
        <taxon>Onygenales</taxon>
        <taxon>Ajellomycetaceae</taxon>
        <taxon>Emergomyces</taxon>
    </lineage>
</organism>
<comment type="catalytic activity">
    <reaction evidence="6">
        <text>cytidine(34) in tRNA(Ile2) + L-lysine + ATP = lysidine(34) in tRNA(Ile2) + AMP + diphosphate + H(+)</text>
        <dbReference type="Rhea" id="RHEA:43744"/>
        <dbReference type="Rhea" id="RHEA-COMP:10625"/>
        <dbReference type="Rhea" id="RHEA-COMP:10670"/>
        <dbReference type="ChEBI" id="CHEBI:15378"/>
        <dbReference type="ChEBI" id="CHEBI:30616"/>
        <dbReference type="ChEBI" id="CHEBI:32551"/>
        <dbReference type="ChEBI" id="CHEBI:33019"/>
        <dbReference type="ChEBI" id="CHEBI:82748"/>
        <dbReference type="ChEBI" id="CHEBI:83665"/>
        <dbReference type="ChEBI" id="CHEBI:456215"/>
        <dbReference type="EC" id="6.3.4.19"/>
    </reaction>
</comment>
<evidence type="ECO:0000313" key="10">
    <source>
        <dbReference type="Proteomes" id="UP000034164"/>
    </source>
</evidence>
<evidence type="ECO:0000256" key="3">
    <source>
        <dbReference type="ARBA" id="ARBA00022694"/>
    </source>
</evidence>
<dbReference type="InterPro" id="IPR012094">
    <property type="entry name" value="tRNA_Ile_lys_synt"/>
</dbReference>
<name>A0A0G2IBM8_9EURO</name>
<dbReference type="AlphaFoldDB" id="A0A0G2IBM8"/>
<keyword evidence="3" id="KW-0819">tRNA processing</keyword>
<dbReference type="NCBIfam" id="TIGR02432">
    <property type="entry name" value="lysidine_TilS_N"/>
    <property type="match status" value="1"/>
</dbReference>
<feature type="region of interest" description="Disordered" evidence="7">
    <location>
        <begin position="210"/>
        <end position="239"/>
    </location>
</feature>
<sequence length="697" mass="78671">MALRALRPDSNSPISPKEFYEAVTNLWGIWRGSPKPCAPSRIALAVSGGSDSMALAFLCKQLISERLIPGLVVKPFIVDHLARVGSTEEAHEVAGWLRELGFNPSILTLRWPNGTDPSTLSDFETLARKLRYQILGQACKEYNTRALFLGHHLDDNIETVLSRLARGQRQATGLKGVASIGHIPECHGIYGVAESGSFIRLLNARKMITAPKARDRKGHRSQTPQELQRERSSTTDPHHHLRADLKIPVSDGGIYLFRPLNAFPKSRLASTCLQNNIQFASDRSNFDPTITSRNTLRYLLSTDMLPRALQAPSILQLIENSQRVSEELNKESSAFLQKVRVHKLDLRTGSLVLEFPTPRVMEHVGIVQDVSVERSPAKIQRILAMALRHLLDLVSPTPKNDVPLEKFTLALQTVFPAAETTPGEVPAPLKQDIFTVGSVKFEPVKLPKMWARGPNVSLKSFSSRRQNDVIVSIFDVQNTWLLTRVPYSRRVPKPVSSFDLQLPDSYMADNMAKPRWSNWQLWDNRYWIRVRAEKALLEDPAEKGPFECSDTNIPVVVRSMEGLDLADVRRRLVKYTWSLYEKRDNASATKPDSPSFTILRSRQQLDELLQYHAPDDLRYTIPVIAEATGQKRVLAFPSFGVKMPVTFSRRVCGNDIEEDHWVLNWQINYKHIDPDLLKLISRDLDMAISPDPSVGDK</sequence>
<evidence type="ECO:0000256" key="2">
    <source>
        <dbReference type="ARBA" id="ARBA00022598"/>
    </source>
</evidence>
<dbReference type="Pfam" id="PF01171">
    <property type="entry name" value="ATP_bind_3"/>
    <property type="match status" value="1"/>
</dbReference>
<dbReference type="GO" id="GO:0032267">
    <property type="term" value="F:tRNA(Ile)-lysidine synthase activity"/>
    <property type="evidence" value="ECO:0007669"/>
    <property type="project" value="UniProtKB-EC"/>
</dbReference>
<dbReference type="Gene3D" id="3.40.50.620">
    <property type="entry name" value="HUPs"/>
    <property type="match status" value="1"/>
</dbReference>